<dbReference type="Gene3D" id="2.40.50.90">
    <property type="match status" value="1"/>
</dbReference>
<reference evidence="2" key="2">
    <citation type="journal article" date="2021" name="Genome Biol. Evol.">
        <title>Developing a high-quality reference genome for a parasitic bivalve with doubly uniparental inheritance (Bivalvia: Unionida).</title>
        <authorList>
            <person name="Smith C.H."/>
        </authorList>
    </citation>
    <scope>NUCLEOTIDE SEQUENCE</scope>
    <source>
        <strain evidence="2">CHS0354</strain>
        <tissue evidence="2">Mantle</tissue>
    </source>
</reference>
<comment type="caution">
    <text evidence="2">The sequence shown here is derived from an EMBL/GenBank/DDBJ whole genome shotgun (WGS) entry which is preliminary data.</text>
</comment>
<dbReference type="SMART" id="SM00333">
    <property type="entry name" value="TUDOR"/>
    <property type="match status" value="1"/>
</dbReference>
<dbReference type="AlphaFoldDB" id="A0AAE0TA56"/>
<keyword evidence="3" id="KW-1185">Reference proteome</keyword>
<dbReference type="InterPro" id="IPR035437">
    <property type="entry name" value="SNase_OB-fold_sf"/>
</dbReference>
<evidence type="ECO:0000313" key="2">
    <source>
        <dbReference type="EMBL" id="KAK3606590.1"/>
    </source>
</evidence>
<organism evidence="2 3">
    <name type="scientific">Potamilus streckersoni</name>
    <dbReference type="NCBI Taxonomy" id="2493646"/>
    <lineage>
        <taxon>Eukaryota</taxon>
        <taxon>Metazoa</taxon>
        <taxon>Spiralia</taxon>
        <taxon>Lophotrochozoa</taxon>
        <taxon>Mollusca</taxon>
        <taxon>Bivalvia</taxon>
        <taxon>Autobranchia</taxon>
        <taxon>Heteroconchia</taxon>
        <taxon>Palaeoheterodonta</taxon>
        <taxon>Unionida</taxon>
        <taxon>Unionoidea</taxon>
        <taxon>Unionidae</taxon>
        <taxon>Ambleminae</taxon>
        <taxon>Lampsilini</taxon>
        <taxon>Potamilus</taxon>
    </lineage>
</organism>
<dbReference type="PANTHER" id="PTHR22948:SF29">
    <property type="entry name" value="FI02030P-RELATED"/>
    <property type="match status" value="1"/>
</dbReference>
<dbReference type="PANTHER" id="PTHR22948">
    <property type="entry name" value="TUDOR DOMAIN CONTAINING PROTEIN"/>
    <property type="match status" value="1"/>
</dbReference>
<dbReference type="Gene3D" id="2.30.30.140">
    <property type="match status" value="1"/>
</dbReference>
<evidence type="ECO:0000259" key="1">
    <source>
        <dbReference type="PROSITE" id="PS50304"/>
    </source>
</evidence>
<accession>A0AAE0TA56</accession>
<dbReference type="CDD" id="cd20379">
    <property type="entry name" value="Tudor_dTUD-like"/>
    <property type="match status" value="1"/>
</dbReference>
<dbReference type="InterPro" id="IPR002999">
    <property type="entry name" value="Tudor"/>
</dbReference>
<dbReference type="Pfam" id="PF00567">
    <property type="entry name" value="TUDOR"/>
    <property type="match status" value="1"/>
</dbReference>
<evidence type="ECO:0000313" key="3">
    <source>
        <dbReference type="Proteomes" id="UP001195483"/>
    </source>
</evidence>
<dbReference type="InterPro" id="IPR050621">
    <property type="entry name" value="Tudor_domain_containing"/>
</dbReference>
<protein>
    <recommendedName>
        <fullName evidence="1">Tudor domain-containing protein</fullName>
    </recommendedName>
</protein>
<reference evidence="2" key="1">
    <citation type="journal article" date="2021" name="Genome Biol. Evol.">
        <title>A High-Quality Reference Genome for a Parasitic Bivalve with Doubly Uniparental Inheritance (Bivalvia: Unionida).</title>
        <authorList>
            <person name="Smith C.H."/>
        </authorList>
    </citation>
    <scope>NUCLEOTIDE SEQUENCE</scope>
    <source>
        <strain evidence="2">CHS0354</strain>
    </source>
</reference>
<proteinExistence type="predicted"/>
<name>A0AAE0TA56_9BIVA</name>
<dbReference type="PROSITE" id="PS50304">
    <property type="entry name" value="TUDOR"/>
    <property type="match status" value="1"/>
</dbReference>
<gene>
    <name evidence="2" type="ORF">CHS0354_020467</name>
</gene>
<feature type="domain" description="Tudor" evidence="1">
    <location>
        <begin position="108"/>
        <end position="164"/>
    </location>
</feature>
<dbReference type="SUPFAM" id="SSF63748">
    <property type="entry name" value="Tudor/PWWP/MBT"/>
    <property type="match status" value="1"/>
</dbReference>
<reference evidence="2" key="3">
    <citation type="submission" date="2023-05" db="EMBL/GenBank/DDBJ databases">
        <authorList>
            <person name="Smith C.H."/>
        </authorList>
    </citation>
    <scope>NUCLEOTIDE SEQUENCE</scope>
    <source>
        <strain evidence="2">CHS0354</strain>
        <tissue evidence="2">Mantle</tissue>
    </source>
</reference>
<dbReference type="EMBL" id="JAEAOA010001245">
    <property type="protein sequence ID" value="KAK3606590.1"/>
    <property type="molecule type" value="Genomic_DNA"/>
</dbReference>
<sequence>MIHTSLTFSKFALNQLLVRDWFDGYAISGHTEWSNATDAACANKEEDMDTSDPEPLTLPTETWEVYIIWVNGSTNSVTLRFVGDAYSDQLSQFEDLLQHEFTKKKFEHLTTGMMCVADYEGRFNRAKILSIEDGKVNCVFPDYGDSVTLTPEHIKRLDPEVNRRLPYQAIQVSLYGLQDIAHTTTAITALRNLTLGKTCIAVPVNWDENASFLSVVLFDITGDRVININEEIHVRYNFTKRRSTISPRGL</sequence>
<dbReference type="Proteomes" id="UP001195483">
    <property type="component" value="Unassembled WGS sequence"/>
</dbReference>